<sequence>MTLTTLSVNDLEQCCDYCCIHCVKQPAGLLLAVAPCRRTGQQQDEDTSLKGRRCGQFAVMKHHPFKRFPNPSQQSGLRTCPHSVSS</sequence>
<feature type="region of interest" description="Disordered" evidence="1">
    <location>
        <begin position="65"/>
        <end position="86"/>
    </location>
</feature>
<keyword evidence="3" id="KW-1185">Reference proteome</keyword>
<evidence type="ECO:0000256" key="1">
    <source>
        <dbReference type="SAM" id="MobiDB-lite"/>
    </source>
</evidence>
<evidence type="ECO:0000313" key="2">
    <source>
        <dbReference type="EMBL" id="KAG7498167.1"/>
    </source>
</evidence>
<accession>A0AAV6R2B9</accession>
<proteinExistence type="predicted"/>
<dbReference type="Proteomes" id="UP000693946">
    <property type="component" value="Linkage Group LG21"/>
</dbReference>
<dbReference type="EMBL" id="JAGKHQ010000014">
    <property type="protein sequence ID" value="KAG7498167.1"/>
    <property type="molecule type" value="Genomic_DNA"/>
</dbReference>
<feature type="compositionally biased region" description="Polar residues" evidence="1">
    <location>
        <begin position="70"/>
        <end position="86"/>
    </location>
</feature>
<dbReference type="AlphaFoldDB" id="A0AAV6R2B9"/>
<comment type="caution">
    <text evidence="2">The sequence shown here is derived from an EMBL/GenBank/DDBJ whole genome shotgun (WGS) entry which is preliminary data.</text>
</comment>
<reference evidence="2 3" key="1">
    <citation type="journal article" date="2021" name="Sci. Rep.">
        <title>Chromosome anchoring in Senegalese sole (Solea senegalensis) reveals sex-associated markers and genome rearrangements in flatfish.</title>
        <authorList>
            <person name="Guerrero-Cozar I."/>
            <person name="Gomez-Garrido J."/>
            <person name="Berbel C."/>
            <person name="Martinez-Blanch J.F."/>
            <person name="Alioto T."/>
            <person name="Claros M.G."/>
            <person name="Gagnaire P.A."/>
            <person name="Manchado M."/>
        </authorList>
    </citation>
    <scope>NUCLEOTIDE SEQUENCE [LARGE SCALE GENOMIC DNA]</scope>
    <source>
        <strain evidence="2">Sse05_10M</strain>
    </source>
</reference>
<organism evidence="2 3">
    <name type="scientific">Solea senegalensis</name>
    <name type="common">Senegalese sole</name>
    <dbReference type="NCBI Taxonomy" id="28829"/>
    <lineage>
        <taxon>Eukaryota</taxon>
        <taxon>Metazoa</taxon>
        <taxon>Chordata</taxon>
        <taxon>Craniata</taxon>
        <taxon>Vertebrata</taxon>
        <taxon>Euteleostomi</taxon>
        <taxon>Actinopterygii</taxon>
        <taxon>Neopterygii</taxon>
        <taxon>Teleostei</taxon>
        <taxon>Neoteleostei</taxon>
        <taxon>Acanthomorphata</taxon>
        <taxon>Carangaria</taxon>
        <taxon>Pleuronectiformes</taxon>
        <taxon>Pleuronectoidei</taxon>
        <taxon>Soleidae</taxon>
        <taxon>Solea</taxon>
    </lineage>
</organism>
<protein>
    <submittedName>
        <fullName evidence="2">Uncharacterized protein</fullName>
    </submittedName>
</protein>
<evidence type="ECO:0000313" key="3">
    <source>
        <dbReference type="Proteomes" id="UP000693946"/>
    </source>
</evidence>
<name>A0AAV6R2B9_SOLSE</name>
<gene>
    <name evidence="2" type="ORF">JOB18_000334</name>
</gene>